<evidence type="ECO:0000313" key="2">
    <source>
        <dbReference type="EMBL" id="KAK9820538.1"/>
    </source>
</evidence>
<proteinExistence type="predicted"/>
<organism evidence="2 3">
    <name type="scientific">[Myrmecia] bisecta</name>
    <dbReference type="NCBI Taxonomy" id="41462"/>
    <lineage>
        <taxon>Eukaryota</taxon>
        <taxon>Viridiplantae</taxon>
        <taxon>Chlorophyta</taxon>
        <taxon>core chlorophytes</taxon>
        <taxon>Trebouxiophyceae</taxon>
        <taxon>Trebouxiales</taxon>
        <taxon>Trebouxiaceae</taxon>
        <taxon>Myrmecia</taxon>
    </lineage>
</organism>
<feature type="region of interest" description="Disordered" evidence="1">
    <location>
        <begin position="231"/>
        <end position="262"/>
    </location>
</feature>
<dbReference type="EMBL" id="JALJOR010000003">
    <property type="protein sequence ID" value="KAK9820538.1"/>
    <property type="molecule type" value="Genomic_DNA"/>
</dbReference>
<feature type="region of interest" description="Disordered" evidence="1">
    <location>
        <begin position="128"/>
        <end position="185"/>
    </location>
</feature>
<sequence length="557" mass="62719">MSAVEHLQWIEEQLDALPKLTPESAERLREHRIRGITLLRQRLAALGPYPATTAEEQAVWENQKRQIEEDVQLEMQTERLMEPPLEEAWDVWLAKDKLKAMKDNTMVDLAGGMGGSWLPESLRIPPLSPASAYHQQSEGQLQVQAASMSQPHHEHASPHHEHLDHQDHHPVHEPHQPAHDQHQQVLKQQGLEQGLEEGLEQHQAVLEHEQQLQHHALSQHVQPGLAVQQHYEDPQDQQLHPHEHHEQHLPPQQAQHDPAPGLGPLDMDPGSMKLCRRCNQHKPLSQFYKSKANSDGHDGRCKACDALQCADRRRKKQRVEQPTVESKPCRRCGEVKLATEFYRNKTNPDGLYNNCKACFAADAQERRSRLAPLEDRAVSQKTCKRCQQTKPASDFYRNKLMADGLYSHCKLCYGQAASERSAERQIAPEKLCRRCKVVKTSEEFYHSKMTSDGLQSYCKACYAAAAVARRERISQAAALNEQQPAPLGEPQALPEQHASQEAAQHLPVGLAPGLAQGIPTGLAAGLPPGTSLQVQLEQEEVPQLMHGHVHAPMPQDY</sequence>
<feature type="compositionally biased region" description="Basic and acidic residues" evidence="1">
    <location>
        <begin position="151"/>
        <end position="182"/>
    </location>
</feature>
<comment type="caution">
    <text evidence="2">The sequence shown here is derived from an EMBL/GenBank/DDBJ whole genome shotgun (WGS) entry which is preliminary data.</text>
</comment>
<evidence type="ECO:0000313" key="3">
    <source>
        <dbReference type="Proteomes" id="UP001489004"/>
    </source>
</evidence>
<evidence type="ECO:0000256" key="1">
    <source>
        <dbReference type="SAM" id="MobiDB-lite"/>
    </source>
</evidence>
<keyword evidence="3" id="KW-1185">Reference proteome</keyword>
<protein>
    <submittedName>
        <fullName evidence="2">Uncharacterized protein</fullName>
    </submittedName>
</protein>
<name>A0AAW1QGG0_9CHLO</name>
<feature type="compositionally biased region" description="Polar residues" evidence="1">
    <location>
        <begin position="133"/>
        <end position="150"/>
    </location>
</feature>
<dbReference type="Proteomes" id="UP001489004">
    <property type="component" value="Unassembled WGS sequence"/>
</dbReference>
<gene>
    <name evidence="2" type="ORF">WJX72_011408</name>
</gene>
<accession>A0AAW1QGG0</accession>
<feature type="compositionally biased region" description="Basic and acidic residues" evidence="1">
    <location>
        <begin position="239"/>
        <end position="248"/>
    </location>
</feature>
<reference evidence="2 3" key="1">
    <citation type="journal article" date="2024" name="Nat. Commun.">
        <title>Phylogenomics reveals the evolutionary origins of lichenization in chlorophyte algae.</title>
        <authorList>
            <person name="Puginier C."/>
            <person name="Libourel C."/>
            <person name="Otte J."/>
            <person name="Skaloud P."/>
            <person name="Haon M."/>
            <person name="Grisel S."/>
            <person name="Petersen M."/>
            <person name="Berrin J.G."/>
            <person name="Delaux P.M."/>
            <person name="Dal Grande F."/>
            <person name="Keller J."/>
        </authorList>
    </citation>
    <scope>NUCLEOTIDE SEQUENCE [LARGE SCALE GENOMIC DNA]</scope>
    <source>
        <strain evidence="2 3">SAG 2043</strain>
    </source>
</reference>
<dbReference type="AlphaFoldDB" id="A0AAW1QGG0"/>